<evidence type="ECO:0000313" key="5">
    <source>
        <dbReference type="Proteomes" id="UP000076580"/>
    </source>
</evidence>
<evidence type="ECO:0000256" key="2">
    <source>
        <dbReference type="SAM" id="MobiDB-lite"/>
    </source>
</evidence>
<dbReference type="RefSeq" id="XP_040656481.1">
    <property type="nucleotide sequence ID" value="XM_040801448.1"/>
</dbReference>
<dbReference type="InterPro" id="IPR041698">
    <property type="entry name" value="Methyltransf_25"/>
</dbReference>
<dbReference type="CDD" id="cd02440">
    <property type="entry name" value="AdoMet_MTases"/>
    <property type="match status" value="1"/>
</dbReference>
<organism evidence="4 5">
    <name type="scientific">Drechmeria coniospora</name>
    <name type="common">Nematophagous fungus</name>
    <name type="synonym">Meria coniospora</name>
    <dbReference type="NCBI Taxonomy" id="98403"/>
    <lineage>
        <taxon>Eukaryota</taxon>
        <taxon>Fungi</taxon>
        <taxon>Dikarya</taxon>
        <taxon>Ascomycota</taxon>
        <taxon>Pezizomycotina</taxon>
        <taxon>Sordariomycetes</taxon>
        <taxon>Hypocreomycetidae</taxon>
        <taxon>Hypocreales</taxon>
        <taxon>Ophiocordycipitaceae</taxon>
        <taxon>Drechmeria</taxon>
    </lineage>
</organism>
<evidence type="ECO:0000313" key="4">
    <source>
        <dbReference type="EMBL" id="KYK57129.1"/>
    </source>
</evidence>
<dbReference type="Pfam" id="PF13649">
    <property type="entry name" value="Methyltransf_25"/>
    <property type="match status" value="1"/>
</dbReference>
<dbReference type="InterPro" id="IPR029063">
    <property type="entry name" value="SAM-dependent_MTases_sf"/>
</dbReference>
<evidence type="ECO:0000256" key="1">
    <source>
        <dbReference type="ARBA" id="ARBA00038158"/>
    </source>
</evidence>
<dbReference type="Proteomes" id="UP000076580">
    <property type="component" value="Chromosome 02"/>
</dbReference>
<dbReference type="EMBL" id="LAYC01000002">
    <property type="protein sequence ID" value="KYK57129.1"/>
    <property type="molecule type" value="Genomic_DNA"/>
</dbReference>
<dbReference type="InParanoid" id="A0A151GJ71"/>
<proteinExistence type="inferred from homology"/>
<feature type="compositionally biased region" description="Low complexity" evidence="2">
    <location>
        <begin position="25"/>
        <end position="41"/>
    </location>
</feature>
<dbReference type="STRING" id="98403.A0A151GJ71"/>
<dbReference type="AlphaFoldDB" id="A0A151GJ71"/>
<protein>
    <submittedName>
        <fullName evidence="4">SAM binding domain-containing protein containing protein</fullName>
    </submittedName>
</protein>
<dbReference type="SUPFAM" id="SSF53335">
    <property type="entry name" value="S-adenosyl-L-methionine-dependent methyltransferases"/>
    <property type="match status" value="1"/>
</dbReference>
<feature type="compositionally biased region" description="Basic and acidic residues" evidence="2">
    <location>
        <begin position="48"/>
        <end position="62"/>
    </location>
</feature>
<evidence type="ECO:0000259" key="3">
    <source>
        <dbReference type="Pfam" id="PF13649"/>
    </source>
</evidence>
<reference evidence="4 5" key="1">
    <citation type="journal article" date="2016" name="Sci. Rep.">
        <title>Insights into Adaptations to a Near-Obligate Nematode Endoparasitic Lifestyle from the Finished Genome of Drechmeria coniospora.</title>
        <authorList>
            <person name="Zhang L."/>
            <person name="Zhou Z."/>
            <person name="Guo Q."/>
            <person name="Fokkens L."/>
            <person name="Miskei M."/>
            <person name="Pocsi I."/>
            <person name="Zhang W."/>
            <person name="Chen M."/>
            <person name="Wang L."/>
            <person name="Sun Y."/>
            <person name="Donzelli B.G."/>
            <person name="Gibson D.M."/>
            <person name="Nelson D.R."/>
            <person name="Luo J.G."/>
            <person name="Rep M."/>
            <person name="Liu H."/>
            <person name="Yang S."/>
            <person name="Wang J."/>
            <person name="Krasnoff S.B."/>
            <person name="Xu Y."/>
            <person name="Molnar I."/>
            <person name="Lin M."/>
        </authorList>
    </citation>
    <scope>NUCLEOTIDE SEQUENCE [LARGE SCALE GENOMIC DNA]</scope>
    <source>
        <strain evidence="4 5">ARSEF 6962</strain>
    </source>
</reference>
<feature type="domain" description="Methyltransferase" evidence="3">
    <location>
        <begin position="172"/>
        <end position="280"/>
    </location>
</feature>
<feature type="compositionally biased region" description="Low complexity" evidence="2">
    <location>
        <begin position="92"/>
        <end position="108"/>
    </location>
</feature>
<dbReference type="PANTHER" id="PTHR43591:SF50">
    <property type="entry name" value="METHYLTRANSFERASE DOMAIN-CONTAINING PROTEIN-RELATED"/>
    <property type="match status" value="1"/>
</dbReference>
<name>A0A151GJ71_DRECN</name>
<dbReference type="GeneID" id="63716779"/>
<dbReference type="PANTHER" id="PTHR43591">
    <property type="entry name" value="METHYLTRANSFERASE"/>
    <property type="match status" value="1"/>
</dbReference>
<feature type="region of interest" description="Disordered" evidence="2">
    <location>
        <begin position="1"/>
        <end position="113"/>
    </location>
</feature>
<comment type="caution">
    <text evidence="4">The sequence shown here is derived from an EMBL/GenBank/DDBJ whole genome shotgun (WGS) entry which is preliminary data.</text>
</comment>
<dbReference type="Gene3D" id="3.40.50.150">
    <property type="entry name" value="Vaccinia Virus protein VP39"/>
    <property type="match status" value="1"/>
</dbReference>
<sequence>MHPIHMHGTDSHGPSRQNFPPPLPSTSTSTSTKTSTSSSHPSHARVGRQLDAHAALDLDARRGNAGSPPPRPLRRPGLSRMTMRPTSDESVSSGATSLSARTRSTTHSEASPARPFVLRNGRAYLGDGGVQYPLPFDLAELHRQSLRTLLLIQLFGAPVCSPTFTKRPPQRVLEIGCGSAFWSVMCHRYFRGRGHTGISFTGLDLAPLSAASNAASDGSAARPDKDMRWTFVHHDLRQFPWPLPSGEYDLVMVKDMSLATTNGQSQRFVDEYIRLLRPGGTLEVWESDHLIRMLRPHVPGPAQACEADEQEAARRLGAYVMSANTPLSTPLNPYLAEYNGWLGRALEARDLSAVPCTLVGPALLQEAEALVDVRSRRLAVPLSDVRWERRGGEAATDRNGKHGKREMTAAKGKAEAEQRMLSVGQQAVRSTALLTVVQQVQALEPLLREVSGKSQDEWDVWLGKMMADLVSDGGASWGECLEVGAWWARKRSQAA</sequence>
<keyword evidence="5" id="KW-1185">Reference proteome</keyword>
<accession>A0A151GJ71</accession>
<comment type="similarity">
    <text evidence="1">Belongs to the methyltransferase superfamily. LaeA methyltransferase family.</text>
</comment>
<gene>
    <name evidence="4" type="ORF">DCS_04136</name>
</gene>